<dbReference type="RefSeq" id="WP_141954956.1">
    <property type="nucleotide sequence ID" value="NZ_VFOZ01000001.1"/>
</dbReference>
<dbReference type="Pfam" id="PF14224">
    <property type="entry name" value="DUF4331"/>
    <property type="match status" value="2"/>
</dbReference>
<dbReference type="OrthoDB" id="9791748at2"/>
<proteinExistence type="predicted"/>
<reference evidence="1 2" key="1">
    <citation type="submission" date="2019-06" db="EMBL/GenBank/DDBJ databases">
        <title>Sequencing the genomes of 1000 actinobacteria strains.</title>
        <authorList>
            <person name="Klenk H.-P."/>
        </authorList>
    </citation>
    <scope>NUCLEOTIDE SEQUENCE [LARGE SCALE GENOMIC DNA]</scope>
    <source>
        <strain evidence="1 2">DSM 102200</strain>
    </source>
</reference>
<organism evidence="1 2">
    <name type="scientific">Actinoallomurus bryophytorum</name>
    <dbReference type="NCBI Taxonomy" id="1490222"/>
    <lineage>
        <taxon>Bacteria</taxon>
        <taxon>Bacillati</taxon>
        <taxon>Actinomycetota</taxon>
        <taxon>Actinomycetes</taxon>
        <taxon>Streptosporangiales</taxon>
        <taxon>Thermomonosporaceae</taxon>
        <taxon>Actinoallomurus</taxon>
    </lineage>
</organism>
<dbReference type="InterPro" id="IPR025566">
    <property type="entry name" value="DUF4331"/>
</dbReference>
<dbReference type="Proteomes" id="UP000316096">
    <property type="component" value="Unassembled WGS sequence"/>
</dbReference>
<protein>
    <submittedName>
        <fullName evidence="1">Uncharacterized protein DUF4331</fullName>
    </submittedName>
</protein>
<dbReference type="EMBL" id="VFOZ01000001">
    <property type="protein sequence ID" value="TQL96141.1"/>
    <property type="molecule type" value="Genomic_DNA"/>
</dbReference>
<keyword evidence="2" id="KW-1185">Reference proteome</keyword>
<accession>A0A543CGC7</accession>
<evidence type="ECO:0000313" key="1">
    <source>
        <dbReference type="EMBL" id="TQL96141.1"/>
    </source>
</evidence>
<comment type="caution">
    <text evidence="1">The sequence shown here is derived from an EMBL/GenBank/DDBJ whole genome shotgun (WGS) entry which is preliminary data.</text>
</comment>
<sequence length="339" mass="36517">MSHHFDTTTARNDPRLNLTDLYLFSPAPGVTTMALTVNPGAGQTRPASLHEEGLYAFRFDLDGDTREDVAFKVGFGEVTPSGDGQGGVQRFEVRRTVDQHSEPILSGETGRVSASEDGVKAFVGLAPDLFAGNRDGLRAFRAAYGEGRFFPGAFENRENWFGGRNVTAIVLEVPNALVGEGTVHGWATVSLRGHAPETQVSRWGLPLITNLFITDPDAQEDYNHSLPSEDAGRFAAHIRRKAEDMTRLAGSSADPAGYAERLAARLCPTVLPYEVGTVGSFDHAGFNGRGLTDDVMDVMLTLMTNTALNDGAVPDASRIRPGFPYFGDPYPAPAADDRS</sequence>
<evidence type="ECO:0000313" key="2">
    <source>
        <dbReference type="Proteomes" id="UP000316096"/>
    </source>
</evidence>
<dbReference type="AlphaFoldDB" id="A0A543CGC7"/>
<gene>
    <name evidence="1" type="ORF">FB559_1663</name>
</gene>
<name>A0A543CGC7_9ACTN</name>